<protein>
    <submittedName>
        <fullName evidence="2">Uncharacterized protein</fullName>
    </submittedName>
</protein>
<dbReference type="RefSeq" id="XP_033654404.1">
    <property type="nucleotide sequence ID" value="XM_033800887.1"/>
</dbReference>
<reference evidence="2" key="1">
    <citation type="journal article" date="2020" name="Stud. Mycol.">
        <title>101 Dothideomycetes genomes: a test case for predicting lifestyles and emergence of pathogens.</title>
        <authorList>
            <person name="Haridas S."/>
            <person name="Albert R."/>
            <person name="Binder M."/>
            <person name="Bloem J."/>
            <person name="Labutti K."/>
            <person name="Salamov A."/>
            <person name="Andreopoulos B."/>
            <person name="Baker S."/>
            <person name="Barry K."/>
            <person name="Bills G."/>
            <person name="Bluhm B."/>
            <person name="Cannon C."/>
            <person name="Castanera R."/>
            <person name="Culley D."/>
            <person name="Daum C."/>
            <person name="Ezra D."/>
            <person name="Gonzalez J."/>
            <person name="Henrissat B."/>
            <person name="Kuo A."/>
            <person name="Liang C."/>
            <person name="Lipzen A."/>
            <person name="Lutzoni F."/>
            <person name="Magnuson J."/>
            <person name="Mondo S."/>
            <person name="Nolan M."/>
            <person name="Ohm R."/>
            <person name="Pangilinan J."/>
            <person name="Park H.-J."/>
            <person name="Ramirez L."/>
            <person name="Alfaro M."/>
            <person name="Sun H."/>
            <person name="Tritt A."/>
            <person name="Yoshinaga Y."/>
            <person name="Zwiers L.-H."/>
            <person name="Turgeon B."/>
            <person name="Goodwin S."/>
            <person name="Spatafora J."/>
            <person name="Crous P."/>
            <person name="Grigoriev I."/>
        </authorList>
    </citation>
    <scope>NUCLEOTIDE SEQUENCE</scope>
    <source>
        <strain evidence="2">CBS 379.55</strain>
    </source>
</reference>
<name>A0A6A6JKV2_WESOR</name>
<dbReference type="EMBL" id="ML986492">
    <property type="protein sequence ID" value="KAF2276865.1"/>
    <property type="molecule type" value="Genomic_DNA"/>
</dbReference>
<gene>
    <name evidence="2" type="ORF">EI97DRAFT_458191</name>
</gene>
<proteinExistence type="predicted"/>
<feature type="region of interest" description="Disordered" evidence="1">
    <location>
        <begin position="1"/>
        <end position="64"/>
    </location>
</feature>
<organism evidence="2 3">
    <name type="scientific">Westerdykella ornata</name>
    <dbReference type="NCBI Taxonomy" id="318751"/>
    <lineage>
        <taxon>Eukaryota</taxon>
        <taxon>Fungi</taxon>
        <taxon>Dikarya</taxon>
        <taxon>Ascomycota</taxon>
        <taxon>Pezizomycotina</taxon>
        <taxon>Dothideomycetes</taxon>
        <taxon>Pleosporomycetidae</taxon>
        <taxon>Pleosporales</taxon>
        <taxon>Sporormiaceae</taxon>
        <taxon>Westerdykella</taxon>
    </lineage>
</organism>
<evidence type="ECO:0000313" key="3">
    <source>
        <dbReference type="Proteomes" id="UP000800097"/>
    </source>
</evidence>
<feature type="compositionally biased region" description="Polar residues" evidence="1">
    <location>
        <begin position="30"/>
        <end position="40"/>
    </location>
</feature>
<feature type="compositionally biased region" description="Polar residues" evidence="1">
    <location>
        <begin position="1"/>
        <end position="12"/>
    </location>
</feature>
<dbReference type="AlphaFoldDB" id="A0A6A6JKV2"/>
<sequence>MGRPQDSSSESDFQPEPDSETSQKQKKPKTTNGAAGSNSHKTTKAVKASLAPAPQPAPVGTQDDACPIDWDLPAFRYLRPYHCEISEMRSPLKPKADYSLTRAAEILNNKYESSKHLTDESWRKRFSAVQVLVYKATGLYWAREYKNELKKIFAPPHCKATRAANGPHGKMDP</sequence>
<keyword evidence="3" id="KW-1185">Reference proteome</keyword>
<evidence type="ECO:0000313" key="2">
    <source>
        <dbReference type="EMBL" id="KAF2276865.1"/>
    </source>
</evidence>
<accession>A0A6A6JKV2</accession>
<dbReference type="Proteomes" id="UP000800097">
    <property type="component" value="Unassembled WGS sequence"/>
</dbReference>
<evidence type="ECO:0000256" key="1">
    <source>
        <dbReference type="SAM" id="MobiDB-lite"/>
    </source>
</evidence>
<dbReference type="GeneID" id="54554062"/>